<accession>A0A166LTC6</accession>
<dbReference type="STRING" id="436010.A0A166LTC6"/>
<reference evidence="1" key="1">
    <citation type="journal article" date="2016" name="Mol. Biol. Evol.">
        <title>Comparative Genomics of Early-Diverging Mushroom-Forming Fungi Provides Insights into the Origins of Lignocellulose Decay Capabilities.</title>
        <authorList>
            <person name="Nagy L.G."/>
            <person name="Riley R."/>
            <person name="Tritt A."/>
            <person name="Adam C."/>
            <person name="Daum C."/>
            <person name="Floudas D."/>
            <person name="Sun H."/>
            <person name="Yadav J.S."/>
            <person name="Pangilinan J."/>
            <person name="Larsson K.H."/>
            <person name="Matsuura K."/>
            <person name="Barry K."/>
            <person name="Labutti K."/>
            <person name="Kuo R."/>
            <person name="Ohm R.A."/>
            <person name="Bhattacharya S.S."/>
            <person name="Shirouzu T."/>
            <person name="Yoshinaga Y."/>
            <person name="Martin F.M."/>
            <person name="Grigoriev I.V."/>
            <person name="Hibbett D.S."/>
        </authorList>
    </citation>
    <scope>NUCLEOTIDE SEQUENCE [LARGE SCALE GENOMIC DNA]</scope>
    <source>
        <strain evidence="1">CBS 109695</strain>
    </source>
</reference>
<gene>
    <name evidence="1" type="ORF">FIBSPDRAFT_460526</name>
</gene>
<organism evidence="1">
    <name type="scientific">Athelia psychrophila</name>
    <dbReference type="NCBI Taxonomy" id="1759441"/>
    <lineage>
        <taxon>Eukaryota</taxon>
        <taxon>Fungi</taxon>
        <taxon>Dikarya</taxon>
        <taxon>Basidiomycota</taxon>
        <taxon>Agaricomycotina</taxon>
        <taxon>Agaricomycetes</taxon>
        <taxon>Agaricomycetidae</taxon>
        <taxon>Atheliales</taxon>
        <taxon>Atheliaceae</taxon>
        <taxon>Athelia</taxon>
    </lineage>
</organism>
<evidence type="ECO:0000313" key="1">
    <source>
        <dbReference type="EMBL" id="KZP23298.1"/>
    </source>
</evidence>
<name>A0A166LTC6_9AGAM</name>
<dbReference type="OrthoDB" id="2923369at2759"/>
<dbReference type="AlphaFoldDB" id="A0A166LTC6"/>
<proteinExistence type="predicted"/>
<protein>
    <submittedName>
        <fullName evidence="1">Uncharacterized protein</fullName>
    </submittedName>
</protein>
<dbReference type="EMBL" id="KV417533">
    <property type="protein sequence ID" value="KZP23298.1"/>
    <property type="molecule type" value="Genomic_DNA"/>
</dbReference>
<sequence>MPAAAPMTVFNITNTAGNARINKIVYHVTPDHEDKIYRWLAAPDSSGNLHAAQEEHHDNTGTWFIEGEAFAKWKKTSDSAMWVYGTRESCVEFYQPPC</sequence>